<protein>
    <recommendedName>
        <fullName evidence="4">RHS repeat-associated core domain-containing protein</fullName>
    </recommendedName>
</protein>
<keyword evidence="3" id="KW-1185">Reference proteome</keyword>
<proteinExistence type="predicted"/>
<feature type="compositionally biased region" description="Basic residues" evidence="1">
    <location>
        <begin position="154"/>
        <end position="164"/>
    </location>
</feature>
<dbReference type="AlphaFoldDB" id="A0A1E5TA11"/>
<dbReference type="Proteomes" id="UP000095713">
    <property type="component" value="Unassembled WGS sequence"/>
</dbReference>
<evidence type="ECO:0000313" key="3">
    <source>
        <dbReference type="Proteomes" id="UP000095713"/>
    </source>
</evidence>
<evidence type="ECO:0000256" key="1">
    <source>
        <dbReference type="SAM" id="MobiDB-lite"/>
    </source>
</evidence>
<organism evidence="2 3">
    <name type="scientific">Flavivirga aquatica</name>
    <dbReference type="NCBI Taxonomy" id="1849968"/>
    <lineage>
        <taxon>Bacteria</taxon>
        <taxon>Pseudomonadati</taxon>
        <taxon>Bacteroidota</taxon>
        <taxon>Flavobacteriia</taxon>
        <taxon>Flavobacteriales</taxon>
        <taxon>Flavobacteriaceae</taxon>
        <taxon>Flavivirga</taxon>
    </lineage>
</organism>
<dbReference type="OrthoDB" id="1189912at2"/>
<feature type="compositionally biased region" description="Basic and acidic residues" evidence="1">
    <location>
        <begin position="115"/>
        <end position="125"/>
    </location>
</feature>
<accession>A0A1E5TA11</accession>
<feature type="compositionally biased region" description="Polar residues" evidence="1">
    <location>
        <begin position="128"/>
        <end position="141"/>
    </location>
</feature>
<dbReference type="STRING" id="1849968.A8C32_01725"/>
<evidence type="ECO:0008006" key="4">
    <source>
        <dbReference type="Google" id="ProtNLM"/>
    </source>
</evidence>
<dbReference type="EMBL" id="MDJD01000034">
    <property type="protein sequence ID" value="OEK08209.1"/>
    <property type="molecule type" value="Genomic_DNA"/>
</dbReference>
<feature type="region of interest" description="Disordered" evidence="1">
    <location>
        <begin position="96"/>
        <end position="164"/>
    </location>
</feature>
<sequence length="164" mass="17774">MAKYSPDTGGYISQDPIGLWGQNPNMYAYVSDSNIQVDIFGLNVSTGAGRTHVKYSGIKNGKPYHGYASAPSDLGLEADEIIDRRYGGDFSDFDVTPEADFKGEGVKGKQTARGLEQRGFEKDGGLKGTSNKQNPVGPNNKNRQKYLDAADAHNKKKAKVKGCH</sequence>
<gene>
    <name evidence="2" type="ORF">A8C32_01725</name>
</gene>
<comment type="caution">
    <text evidence="2">The sequence shown here is derived from an EMBL/GenBank/DDBJ whole genome shotgun (WGS) entry which is preliminary data.</text>
</comment>
<reference evidence="2 3" key="1">
    <citation type="submission" date="2016-05" db="EMBL/GenBank/DDBJ databases">
        <title>Draft Genome Sequence of Algibacter sp. Strain SK-16 Isolated from the Surface Water of Aburatsubo Inlet.</title>
        <authorList>
            <person name="Wong S.-K."/>
            <person name="Yoshizawa S."/>
            <person name="Nakajima Y."/>
            <person name="Ogura Y."/>
            <person name="Tetsuya H."/>
            <person name="Hamasaki K."/>
        </authorList>
    </citation>
    <scope>NUCLEOTIDE SEQUENCE [LARGE SCALE GENOMIC DNA]</scope>
    <source>
        <strain evidence="2 3">SK-16</strain>
    </source>
</reference>
<name>A0A1E5TA11_9FLAO</name>
<evidence type="ECO:0000313" key="2">
    <source>
        <dbReference type="EMBL" id="OEK08209.1"/>
    </source>
</evidence>